<keyword evidence="1" id="KW-0812">Transmembrane</keyword>
<organism evidence="2">
    <name type="scientific">Microbacterium sp. A8/3-1</name>
    <dbReference type="NCBI Taxonomy" id="3160749"/>
    <lineage>
        <taxon>Bacteria</taxon>
        <taxon>Bacillati</taxon>
        <taxon>Actinomycetota</taxon>
        <taxon>Actinomycetes</taxon>
        <taxon>Micrococcales</taxon>
        <taxon>Microbacteriaceae</taxon>
        <taxon>Microbacterium</taxon>
    </lineage>
</organism>
<evidence type="ECO:0000256" key="1">
    <source>
        <dbReference type="SAM" id="Phobius"/>
    </source>
</evidence>
<keyword evidence="1" id="KW-0472">Membrane</keyword>
<name>A0AAU7W2T1_9MICO</name>
<feature type="transmembrane region" description="Helical" evidence="1">
    <location>
        <begin position="153"/>
        <end position="174"/>
    </location>
</feature>
<feature type="transmembrane region" description="Helical" evidence="1">
    <location>
        <begin position="87"/>
        <end position="108"/>
    </location>
</feature>
<gene>
    <name evidence="2" type="ORF">ABS642_10280</name>
</gene>
<sequence>MHAAPYSSVAASTPTKALLVSAALAAVQTGLFLLLLPALATLAPAAPPLYALVASANTALPMLARILTRGAGTATITAGITTVMVVAFSPIGILSAVPLLTAGAVFDLVAWKGAVSTRRLVLGAAAVGVALFVISLAVFSPEHLVPGMLMATLIGRLAGEAVIAVTVSATVRLLRRAGVGR</sequence>
<dbReference type="AlphaFoldDB" id="A0AAU7W2T1"/>
<accession>A0AAU7W2T1</accession>
<feature type="transmembrane region" description="Helical" evidence="1">
    <location>
        <begin position="120"/>
        <end position="141"/>
    </location>
</feature>
<protein>
    <submittedName>
        <fullName evidence="2">Uncharacterized protein</fullName>
    </submittedName>
</protein>
<evidence type="ECO:0000313" key="2">
    <source>
        <dbReference type="EMBL" id="XBX80453.1"/>
    </source>
</evidence>
<reference evidence="2" key="1">
    <citation type="submission" date="2024-06" db="EMBL/GenBank/DDBJ databases">
        <title>Draft genome sequence of Microbacterium sp. strain A8/3-1, isolated from Oxytropis tragacanthoides Fisch. ex DC. Root nodules in the Altai region of Russia.</title>
        <authorList>
            <person name="Sazanova A."/>
            <person name="Guro P."/>
            <person name="Kuznetsova I."/>
            <person name="Belimov A."/>
            <person name="Safronova V."/>
        </authorList>
    </citation>
    <scope>NUCLEOTIDE SEQUENCE</scope>
    <source>
        <strain evidence="2">A8/3-1</strain>
    </source>
</reference>
<dbReference type="RefSeq" id="WP_350353255.1">
    <property type="nucleotide sequence ID" value="NZ_CP158357.1"/>
</dbReference>
<proteinExistence type="predicted"/>
<keyword evidence="1" id="KW-1133">Transmembrane helix</keyword>
<dbReference type="EMBL" id="CP158357">
    <property type="protein sequence ID" value="XBX80453.1"/>
    <property type="molecule type" value="Genomic_DNA"/>
</dbReference>